<protein>
    <recommendedName>
        <fullName evidence="12">Nicotinamide-nucleotide adenylyltransferase</fullName>
        <ecNumber evidence="12">2.7.7.1</ecNumber>
        <ecNumber evidence="12">2.7.7.18</ecNumber>
    </recommendedName>
</protein>
<evidence type="ECO:0000256" key="10">
    <source>
        <dbReference type="ARBA" id="ARBA00023128"/>
    </source>
</evidence>
<evidence type="ECO:0000256" key="7">
    <source>
        <dbReference type="ARBA" id="ARBA00022741"/>
    </source>
</evidence>
<dbReference type="InterPro" id="IPR004821">
    <property type="entry name" value="Cyt_trans-like"/>
</dbReference>
<keyword evidence="8 12" id="KW-0067">ATP-binding</keyword>
<dbReference type="PANTHER" id="PTHR12039:SF0">
    <property type="entry name" value="NICOTINAMIDE-NUCLEOTIDE ADENYLYLTRANSFERASE"/>
    <property type="match status" value="1"/>
</dbReference>
<evidence type="ECO:0000256" key="12">
    <source>
        <dbReference type="RuleBase" id="RU362021"/>
    </source>
</evidence>
<comment type="pathway">
    <text evidence="12">Cofactor biosynthesis; NAD(+) biosynthesis; NAD(+) from nicotinamide D-ribonucleotide: step 1/1.</text>
</comment>
<evidence type="ECO:0000256" key="9">
    <source>
        <dbReference type="ARBA" id="ARBA00023027"/>
    </source>
</evidence>
<comment type="subcellular location">
    <subcellularLocation>
        <location evidence="2">Mitochondrion</location>
    </subcellularLocation>
</comment>
<dbReference type="GO" id="GO:0005524">
    <property type="term" value="F:ATP binding"/>
    <property type="evidence" value="ECO:0007669"/>
    <property type="project" value="UniProtKB-KW"/>
</dbReference>
<evidence type="ECO:0000313" key="15">
    <source>
        <dbReference type="Proteomes" id="UP001472866"/>
    </source>
</evidence>
<proteinExistence type="inferred from homology"/>
<dbReference type="GO" id="GO:0005759">
    <property type="term" value="C:mitochondrial matrix"/>
    <property type="evidence" value="ECO:0007669"/>
    <property type="project" value="UniProtKB-ARBA"/>
</dbReference>
<dbReference type="Proteomes" id="UP001472866">
    <property type="component" value="Chromosome 12"/>
</dbReference>
<comment type="catalytic activity">
    <reaction evidence="12">
        <text>beta-nicotinamide D-ribonucleotide + ATP + H(+) = diphosphate + NAD(+)</text>
        <dbReference type="Rhea" id="RHEA:21360"/>
        <dbReference type="ChEBI" id="CHEBI:14649"/>
        <dbReference type="ChEBI" id="CHEBI:15378"/>
        <dbReference type="ChEBI" id="CHEBI:30616"/>
        <dbReference type="ChEBI" id="CHEBI:33019"/>
        <dbReference type="ChEBI" id="CHEBI:57540"/>
        <dbReference type="EC" id="2.7.7.1"/>
    </reaction>
</comment>
<dbReference type="Pfam" id="PF01467">
    <property type="entry name" value="CTP_transf_like"/>
    <property type="match status" value="1"/>
</dbReference>
<dbReference type="GO" id="GO:0000309">
    <property type="term" value="F:nicotinamide-nucleotide adenylyltransferase activity"/>
    <property type="evidence" value="ECO:0007669"/>
    <property type="project" value="UniProtKB-EC"/>
</dbReference>
<evidence type="ECO:0000259" key="13">
    <source>
        <dbReference type="Pfam" id="PF01467"/>
    </source>
</evidence>
<evidence type="ECO:0000256" key="6">
    <source>
        <dbReference type="ARBA" id="ARBA00022695"/>
    </source>
</evidence>
<comment type="function">
    <text evidence="11">Catalyzes the formation of NAD(+) from nicotinamide mononucleotide (NMN) and ATP. Can also use the deamidated form; nicotinic acid mononucleotide (NaMN) as substrate with the same efficiency. Can use triazofurin monophosphate (TrMP) as substrate. Can also use GTP and ITP as nucleotide donors. Also catalyzes the reverse reaction, i.e. the pyrophosphorolytic cleavage of NAD(+). For the pyrophosphorolytic activity, can use NAD(+), NADH, NaAD, nicotinic acid adenine dinucleotide phosphate (NHD), nicotinamide guanine dinucleotide (NGD) as substrates. Fails to cleave phosphorylated dinucleotides NADP(+), NADPH and NaADP(+). Protects against axonal degeneration following injury. May be involved in the maintenance of axonal integrity. Also functions as a stress-response chaperone protein that prevents toxic aggregation of proteins; this function may be independent of its NAD(+) synthesis activity.</text>
</comment>
<dbReference type="EC" id="2.7.7.18" evidence="12"/>
<dbReference type="Gene3D" id="3.40.50.620">
    <property type="entry name" value="HUPs"/>
    <property type="match status" value="1"/>
</dbReference>
<evidence type="ECO:0000256" key="1">
    <source>
        <dbReference type="ARBA" id="ARBA00001946"/>
    </source>
</evidence>
<feature type="domain" description="Cytidyltransferase-like" evidence="13">
    <location>
        <begin position="52"/>
        <end position="235"/>
    </location>
</feature>
<comment type="catalytic activity">
    <reaction evidence="12">
        <text>nicotinate beta-D-ribonucleotide + ATP + H(+) = deamido-NAD(+) + diphosphate</text>
        <dbReference type="Rhea" id="RHEA:22860"/>
        <dbReference type="ChEBI" id="CHEBI:15378"/>
        <dbReference type="ChEBI" id="CHEBI:30616"/>
        <dbReference type="ChEBI" id="CHEBI:33019"/>
        <dbReference type="ChEBI" id="CHEBI:57502"/>
        <dbReference type="ChEBI" id="CHEBI:58437"/>
        <dbReference type="EC" id="2.7.7.18"/>
    </reaction>
</comment>
<keyword evidence="10" id="KW-0496">Mitochondrion</keyword>
<comment type="subunit">
    <text evidence="3">Homotetramer.</text>
</comment>
<dbReference type="GO" id="GO:0009435">
    <property type="term" value="P:NAD+ biosynthetic process"/>
    <property type="evidence" value="ECO:0007669"/>
    <property type="project" value="InterPro"/>
</dbReference>
<dbReference type="FunFam" id="3.40.50.620:FF:000221">
    <property type="entry name" value="Nicotinamide/nicotinic acid mononucleotide adenylyltransferase 3"/>
    <property type="match status" value="1"/>
</dbReference>
<dbReference type="EMBL" id="CP151512">
    <property type="protein sequence ID" value="WZN65377.1"/>
    <property type="molecule type" value="Genomic_DNA"/>
</dbReference>
<keyword evidence="15" id="KW-1185">Reference proteome</keyword>
<dbReference type="PANTHER" id="PTHR12039">
    <property type="entry name" value="NICOTINAMIDE MONONUCLEOTIDE ADENYLYLTRANSFERASE"/>
    <property type="match status" value="1"/>
</dbReference>
<evidence type="ECO:0000256" key="3">
    <source>
        <dbReference type="ARBA" id="ARBA00011881"/>
    </source>
</evidence>
<keyword evidence="7 12" id="KW-0547">Nucleotide-binding</keyword>
<gene>
    <name evidence="14" type="ORF">HKI87_12g69350</name>
</gene>
<dbReference type="InterPro" id="IPR005248">
    <property type="entry name" value="NadD/NMNAT"/>
</dbReference>
<dbReference type="SUPFAM" id="SSF52374">
    <property type="entry name" value="Nucleotidylyl transferase"/>
    <property type="match status" value="1"/>
</dbReference>
<comment type="cofactor">
    <cofactor evidence="1">
        <name>Mg(2+)</name>
        <dbReference type="ChEBI" id="CHEBI:18420"/>
    </cofactor>
</comment>
<sequence length="265" mass="28606">MFAGLLRRASVTSAHTRLRAMAQASSTSPAGGIRTDKLDLGAASGRDGVVLLACGSFNPPHKVHVRMLELAGDALSRSGVQVLGAYMSPVSSRYEKKGLVDAKHRVAMCEAAVRDSALVMVDDWEATQPQWSRTVDVLESVRSRIREAVGGAPVRVMIVCGSDLIESFTVPNLWSEEHMLSLVVENGIVCISRPGYDGRRTLEGIDSLRDRQGDWRILFVENDVLADLSSTKLREALASGDPIEDLVPEGVEAYVRENGLYAGGA</sequence>
<comment type="similarity">
    <text evidence="12">Belongs to the eukaryotic NMN adenylyltransferase family.</text>
</comment>
<evidence type="ECO:0000313" key="14">
    <source>
        <dbReference type="EMBL" id="WZN65377.1"/>
    </source>
</evidence>
<dbReference type="NCBIfam" id="TIGR00482">
    <property type="entry name" value="nicotinate (nicotinamide) nucleotide adenylyltransferase"/>
    <property type="match status" value="1"/>
</dbReference>
<name>A0AAX4PG61_9CHLO</name>
<dbReference type="InterPro" id="IPR051182">
    <property type="entry name" value="Euk_NMN_adenylyltrnsfrase"/>
</dbReference>
<accession>A0AAX4PG61</accession>
<keyword evidence="6 12" id="KW-0548">Nucleotidyltransferase</keyword>
<dbReference type="EC" id="2.7.7.1" evidence="12"/>
<organism evidence="14 15">
    <name type="scientific">Chloropicon roscoffensis</name>
    <dbReference type="NCBI Taxonomy" id="1461544"/>
    <lineage>
        <taxon>Eukaryota</taxon>
        <taxon>Viridiplantae</taxon>
        <taxon>Chlorophyta</taxon>
        <taxon>Chloropicophyceae</taxon>
        <taxon>Chloropicales</taxon>
        <taxon>Chloropicaceae</taxon>
        <taxon>Chloropicon</taxon>
    </lineage>
</organism>
<evidence type="ECO:0000256" key="5">
    <source>
        <dbReference type="ARBA" id="ARBA00022679"/>
    </source>
</evidence>
<keyword evidence="4 12" id="KW-0662">Pyridine nucleotide biosynthesis</keyword>
<dbReference type="InterPro" id="IPR014729">
    <property type="entry name" value="Rossmann-like_a/b/a_fold"/>
</dbReference>
<evidence type="ECO:0000256" key="4">
    <source>
        <dbReference type="ARBA" id="ARBA00022642"/>
    </source>
</evidence>
<keyword evidence="9 12" id="KW-0520">NAD</keyword>
<evidence type="ECO:0000256" key="8">
    <source>
        <dbReference type="ARBA" id="ARBA00022840"/>
    </source>
</evidence>
<reference evidence="14 15" key="1">
    <citation type="submission" date="2024-03" db="EMBL/GenBank/DDBJ databases">
        <title>Complete genome sequence of the green alga Chloropicon roscoffensis RCC1871.</title>
        <authorList>
            <person name="Lemieux C."/>
            <person name="Pombert J.-F."/>
            <person name="Otis C."/>
            <person name="Turmel M."/>
        </authorList>
    </citation>
    <scope>NUCLEOTIDE SEQUENCE [LARGE SCALE GENOMIC DNA]</scope>
    <source>
        <strain evidence="14 15">RCC1871</strain>
    </source>
</reference>
<keyword evidence="5 12" id="KW-0808">Transferase</keyword>
<evidence type="ECO:0000256" key="11">
    <source>
        <dbReference type="ARBA" id="ARBA00093425"/>
    </source>
</evidence>
<dbReference type="GO" id="GO:0004515">
    <property type="term" value="F:nicotinate-nucleotide adenylyltransferase activity"/>
    <property type="evidence" value="ECO:0007669"/>
    <property type="project" value="UniProtKB-EC"/>
</dbReference>
<evidence type="ECO:0000256" key="2">
    <source>
        <dbReference type="ARBA" id="ARBA00004173"/>
    </source>
</evidence>
<dbReference type="AlphaFoldDB" id="A0AAX4PG61"/>